<evidence type="ECO:0000313" key="7">
    <source>
        <dbReference type="EMBL" id="MBB5142423.1"/>
    </source>
</evidence>
<dbReference type="InterPro" id="IPR002528">
    <property type="entry name" value="MATE_fam"/>
</dbReference>
<dbReference type="EMBL" id="JACHGO010000001">
    <property type="protein sequence ID" value="MBB5142423.1"/>
    <property type="molecule type" value="Genomic_DNA"/>
</dbReference>
<dbReference type="PANTHER" id="PTHR42893">
    <property type="entry name" value="PROTEIN DETOXIFICATION 44, CHLOROPLASTIC-RELATED"/>
    <property type="match status" value="1"/>
</dbReference>
<keyword evidence="4 6" id="KW-1133">Transmembrane helix</keyword>
<dbReference type="GO" id="GO:0042910">
    <property type="term" value="F:xenobiotic transmembrane transporter activity"/>
    <property type="evidence" value="ECO:0007669"/>
    <property type="project" value="InterPro"/>
</dbReference>
<organism evidence="7 8">
    <name type="scientific">Desulfovibrio intestinalis</name>
    <dbReference type="NCBI Taxonomy" id="58621"/>
    <lineage>
        <taxon>Bacteria</taxon>
        <taxon>Pseudomonadati</taxon>
        <taxon>Thermodesulfobacteriota</taxon>
        <taxon>Desulfovibrionia</taxon>
        <taxon>Desulfovibrionales</taxon>
        <taxon>Desulfovibrionaceae</taxon>
        <taxon>Desulfovibrio</taxon>
    </lineage>
</organism>
<feature type="transmembrane region" description="Helical" evidence="6">
    <location>
        <begin position="272"/>
        <end position="294"/>
    </location>
</feature>
<comment type="similarity">
    <text evidence="2">Belongs to the multi antimicrobial extrusion (MATE) (TC 2.A.66.1) family.</text>
</comment>
<feature type="transmembrane region" description="Helical" evidence="6">
    <location>
        <begin position="192"/>
        <end position="211"/>
    </location>
</feature>
<evidence type="ECO:0000256" key="2">
    <source>
        <dbReference type="ARBA" id="ARBA00010199"/>
    </source>
</evidence>
<dbReference type="GO" id="GO:0005886">
    <property type="term" value="C:plasma membrane"/>
    <property type="evidence" value="ECO:0007669"/>
    <property type="project" value="TreeGrafter"/>
</dbReference>
<feature type="transmembrane region" description="Helical" evidence="6">
    <location>
        <begin position="128"/>
        <end position="156"/>
    </location>
</feature>
<dbReference type="RefSeq" id="WP_183717793.1">
    <property type="nucleotide sequence ID" value="NZ_JACHGO010000001.1"/>
</dbReference>
<evidence type="ECO:0000256" key="4">
    <source>
        <dbReference type="ARBA" id="ARBA00022989"/>
    </source>
</evidence>
<dbReference type="CDD" id="cd13136">
    <property type="entry name" value="MATE_DinF_like"/>
    <property type="match status" value="1"/>
</dbReference>
<evidence type="ECO:0000256" key="6">
    <source>
        <dbReference type="SAM" id="Phobius"/>
    </source>
</evidence>
<name>A0A7W8C024_9BACT</name>
<feature type="transmembrane region" description="Helical" evidence="6">
    <location>
        <begin position="383"/>
        <end position="405"/>
    </location>
</feature>
<accession>A0A7W8C024</accession>
<gene>
    <name evidence="7" type="ORF">HNQ38_000486</name>
</gene>
<reference evidence="7 8" key="1">
    <citation type="submission" date="2020-08" db="EMBL/GenBank/DDBJ databases">
        <title>Genomic Encyclopedia of Type Strains, Phase IV (KMG-IV): sequencing the most valuable type-strain genomes for metagenomic binning, comparative biology and taxonomic classification.</title>
        <authorList>
            <person name="Goeker M."/>
        </authorList>
    </citation>
    <scope>NUCLEOTIDE SEQUENCE [LARGE SCALE GENOMIC DNA]</scope>
    <source>
        <strain evidence="7 8">DSM 11275</strain>
    </source>
</reference>
<comment type="subcellular location">
    <subcellularLocation>
        <location evidence="1">Membrane</location>
        <topology evidence="1">Multi-pass membrane protein</topology>
    </subcellularLocation>
</comment>
<evidence type="ECO:0000256" key="1">
    <source>
        <dbReference type="ARBA" id="ARBA00004141"/>
    </source>
</evidence>
<dbReference type="AlphaFoldDB" id="A0A7W8C024"/>
<feature type="transmembrane region" description="Helical" evidence="6">
    <location>
        <begin position="241"/>
        <end position="260"/>
    </location>
</feature>
<keyword evidence="3 6" id="KW-0812">Transmembrane</keyword>
<dbReference type="NCBIfam" id="TIGR00797">
    <property type="entry name" value="matE"/>
    <property type="match status" value="1"/>
</dbReference>
<comment type="caution">
    <text evidence="7">The sequence shown here is derived from an EMBL/GenBank/DDBJ whole genome shotgun (WGS) entry which is preliminary data.</text>
</comment>
<feature type="transmembrane region" description="Helical" evidence="6">
    <location>
        <begin position="315"/>
        <end position="332"/>
    </location>
</feature>
<dbReference type="PANTHER" id="PTHR42893:SF46">
    <property type="entry name" value="PROTEIN DETOXIFICATION 44, CHLOROPLASTIC"/>
    <property type="match status" value="1"/>
</dbReference>
<dbReference type="InterPro" id="IPR044644">
    <property type="entry name" value="DinF-like"/>
</dbReference>
<keyword evidence="8" id="KW-1185">Reference proteome</keyword>
<dbReference type="Pfam" id="PF01554">
    <property type="entry name" value="MatE"/>
    <property type="match status" value="2"/>
</dbReference>
<feature type="transmembrane region" description="Helical" evidence="6">
    <location>
        <begin position="87"/>
        <end position="108"/>
    </location>
</feature>
<protein>
    <submittedName>
        <fullName evidence="7">MATE family multidrug resistance protein</fullName>
    </submittedName>
</protein>
<evidence type="ECO:0000256" key="3">
    <source>
        <dbReference type="ARBA" id="ARBA00022692"/>
    </source>
</evidence>
<evidence type="ECO:0000313" key="8">
    <source>
        <dbReference type="Proteomes" id="UP000539075"/>
    </source>
</evidence>
<sequence length="445" mass="47926">MTVPNSYISQRDYVRLLLPFVLATATQPLLGAVDTAVAGHLHSPAHIAGVAVGAVIFNTIYWLLGFLRVGVTGFSAQAQAGGQPDEIWASFALPCLLAALLGGTIVLLQKPVFAAAMLVLKLETDARVVTAAYYGILVWAAPLVLINYVILGWLMGQARIRAALTMQMGGNALNIALDILLVLRGGFGVEGIALAACAGHIFSLLAGLYFLRPLLPRVDHVREKLLQLDDLWRMVRVNGNLLLRTICLLVQTNIFMASSASFGTLTLSANAILFQVMLCFSYVFEGIANTSSVLAGRAAGSHCPDMLTRVRHCTLLWTIGSALGMAALYLPLRTSLLALFTDLPDVLATAATYSLWGVLFPLCAGWGLTFYGLFTGASVTRPVFLSTLCALAAFVLAWAVAVPLWGNNGLWFAYTVFYLGRSVFLAPWWQFLRRAATFAPRPVTA</sequence>
<dbReference type="GO" id="GO:0015297">
    <property type="term" value="F:antiporter activity"/>
    <property type="evidence" value="ECO:0007669"/>
    <property type="project" value="InterPro"/>
</dbReference>
<proteinExistence type="inferred from homology"/>
<feature type="transmembrane region" description="Helical" evidence="6">
    <location>
        <begin position="352"/>
        <end position="371"/>
    </location>
</feature>
<feature type="transmembrane region" description="Helical" evidence="6">
    <location>
        <begin position="411"/>
        <end position="432"/>
    </location>
</feature>
<feature type="transmembrane region" description="Helical" evidence="6">
    <location>
        <begin position="168"/>
        <end position="186"/>
    </location>
</feature>
<dbReference type="Proteomes" id="UP000539075">
    <property type="component" value="Unassembled WGS sequence"/>
</dbReference>
<evidence type="ECO:0000256" key="5">
    <source>
        <dbReference type="ARBA" id="ARBA00023136"/>
    </source>
</evidence>
<keyword evidence="5 6" id="KW-0472">Membrane</keyword>
<feature type="transmembrane region" description="Helical" evidence="6">
    <location>
        <begin position="47"/>
        <end position="67"/>
    </location>
</feature>